<name>A0A433KNU2_9GAMM</name>
<dbReference type="Gene3D" id="3.90.550.10">
    <property type="entry name" value="Spore Coat Polysaccharide Biosynthesis Protein SpsA, Chain A"/>
    <property type="match status" value="1"/>
</dbReference>
<dbReference type="InterPro" id="IPR029044">
    <property type="entry name" value="Nucleotide-diphossugar_trans"/>
</dbReference>
<accession>A0A433KNU2</accession>
<dbReference type="EMBL" id="RZHF01000015">
    <property type="protein sequence ID" value="RUR31309.1"/>
    <property type="molecule type" value="Genomic_DNA"/>
</dbReference>
<dbReference type="CDD" id="cd00761">
    <property type="entry name" value="Glyco_tranf_GTA_type"/>
    <property type="match status" value="1"/>
</dbReference>
<dbReference type="RefSeq" id="WP_127062424.1">
    <property type="nucleotide sequence ID" value="NZ_RZHF01000015.1"/>
</dbReference>
<dbReference type="GO" id="GO:0016758">
    <property type="term" value="F:hexosyltransferase activity"/>
    <property type="evidence" value="ECO:0007669"/>
    <property type="project" value="UniProtKB-ARBA"/>
</dbReference>
<feature type="domain" description="Glycosyltransferase 2-like" evidence="1">
    <location>
        <begin position="8"/>
        <end position="141"/>
    </location>
</feature>
<dbReference type="PANTHER" id="PTHR22916">
    <property type="entry name" value="GLYCOSYLTRANSFERASE"/>
    <property type="match status" value="1"/>
</dbReference>
<dbReference type="AlphaFoldDB" id="A0A433KNU2"/>
<dbReference type="InterPro" id="IPR001173">
    <property type="entry name" value="Glyco_trans_2-like"/>
</dbReference>
<dbReference type="SUPFAM" id="SSF53448">
    <property type="entry name" value="Nucleotide-diphospho-sugar transferases"/>
    <property type="match status" value="1"/>
</dbReference>
<dbReference type="OrthoDB" id="9801954at2"/>
<organism evidence="2 3">
    <name type="scientific">Vreelandella nanhaiensis</name>
    <dbReference type="NCBI Taxonomy" id="1258546"/>
    <lineage>
        <taxon>Bacteria</taxon>
        <taxon>Pseudomonadati</taxon>
        <taxon>Pseudomonadota</taxon>
        <taxon>Gammaproteobacteria</taxon>
        <taxon>Oceanospirillales</taxon>
        <taxon>Halomonadaceae</taxon>
        <taxon>Vreelandella</taxon>
    </lineage>
</organism>
<gene>
    <name evidence="2" type="ORF">ELY38_11675</name>
</gene>
<evidence type="ECO:0000313" key="3">
    <source>
        <dbReference type="Proteomes" id="UP000287023"/>
    </source>
</evidence>
<dbReference type="Pfam" id="PF00535">
    <property type="entry name" value="Glycos_transf_2"/>
    <property type="match status" value="1"/>
</dbReference>
<reference evidence="2 3" key="1">
    <citation type="submission" date="2018-12" db="EMBL/GenBank/DDBJ databases">
        <title>three novel Halomonas strain isolated from plants.</title>
        <authorList>
            <person name="Sun C."/>
        </authorList>
    </citation>
    <scope>NUCLEOTIDE SEQUENCE [LARGE SCALE GENOMIC DNA]</scope>
    <source>
        <strain evidence="2 3">JCM 18142</strain>
    </source>
</reference>
<proteinExistence type="predicted"/>
<dbReference type="PANTHER" id="PTHR22916:SF3">
    <property type="entry name" value="UDP-GLCNAC:BETAGAL BETA-1,3-N-ACETYLGLUCOSAMINYLTRANSFERASE-LIKE PROTEIN 1"/>
    <property type="match status" value="1"/>
</dbReference>
<evidence type="ECO:0000259" key="1">
    <source>
        <dbReference type="Pfam" id="PF00535"/>
    </source>
</evidence>
<comment type="caution">
    <text evidence="2">The sequence shown here is derived from an EMBL/GenBank/DDBJ whole genome shotgun (WGS) entry which is preliminary data.</text>
</comment>
<evidence type="ECO:0000313" key="2">
    <source>
        <dbReference type="EMBL" id="RUR31309.1"/>
    </source>
</evidence>
<dbReference type="Proteomes" id="UP000287023">
    <property type="component" value="Unassembled WGS sequence"/>
</dbReference>
<keyword evidence="2" id="KW-0808">Transferase</keyword>
<sequence>MEVAPLVSIYIPTYNRLSLLERAVNSALKQDYKNIEVIVVDDGSKDGTLDYIHQLSREDNRVRLVEKKAKRGAPASRNQAIRYAKGHFITGLDDDDYFLENRISTFVSEWQENDVALFSDVILKLKKGERKVVRKDNVSYQDLLLYNYVGNQIFTTKEILQKSLFDEQLPMWQDLDCWLSILRHGGSMRCVHEASYVFDNSHEHERISDKLFSEALVAWEIISKKNYFSNEENLLLKSHCYKYKADKLSLNYFLETYFSNVPESFKRKLPSLMLSHTRSWVGRAKRKYFKK</sequence>
<protein>
    <submittedName>
        <fullName evidence="2">Glycosyltransferase</fullName>
    </submittedName>
</protein>
<keyword evidence="3" id="KW-1185">Reference proteome</keyword>